<dbReference type="InterPro" id="IPR023862">
    <property type="entry name" value="CHP03960_rSAM"/>
</dbReference>
<sequence length="867" mass="98892">MSSVPVESAPALQSLSSDPFFPGALPHPERGSRPFAPQLCALDGRRLKALWQRVEKPGRYTGGEFGIPDKDPTRARARAVFSYPDTYELAMSNEGLKILYDRVQRRDDLYADRTALPWPDFGALLQEHEIPLYSLDRYLTVRSFDLWGFNVCHELHFTNLLYALDLAGIPLLRVERGPEDPLIIAGGTAVTNPLPLMAFVDGIFMGDGEEAILEMMDLITAGKEKGLSRLQILQSMHAVEGLVIPDLWDVKIDENGPHYIGERVGKRTYRAPEFARLEHVVLPSLAITQDRAVVEVNRGCGQGCRFCHAGFWKRPVRNAEVDRLVEIAEHMVRKTGADTLTLHSLSIADYPWLEELVIALAQKFGPEGISLSVPSLRVQVRTIPILEMTSGIRRSNITFALEAGSELMRERIHKKSSEENLHYLIHLVYEKGWELVKVYFMLGLPDRDGREVEDLIQSINALGELAKEHGPRKNANVAVSLFVPKPFTTFQWEEQKDPAFFEESIERIKAGMKTRRVRLKHPSPWMAWVEGLLSRSDHRIAPYILEAYRQGARFDSWDDGFKKEVWKPVYDSIPKELADLWMKARPGGSHVPWEDVIDGFPREKLVRDFEKFESINEENMNPAKKQEFKASDFPPELLQPVSIPAERFKTVRYLRLVFQKKDAFAYISHLDTVEVVRKALRRIGLPMTFSQGFNKHEKFHLGGSLPIYFHSRNERIIVELYNDIDEKAMRPALEQNLPAGLVLLDFSLIDRLPDMKTGSVTYGIYCLSQESADAIYARLLEAPESIEFEKRDKKTKGRQMRRVSKRLSSALSDIRLEAVDDEGWVSRVIFTIESPEEGAISVTDLLSKYLSLSSERWNVDVKIEKIR</sequence>
<dbReference type="NCBIfam" id="TIGR03960">
    <property type="entry name" value="rSAM_fuse_unch"/>
    <property type="match status" value="1"/>
</dbReference>
<dbReference type="Gene3D" id="3.80.30.20">
    <property type="entry name" value="tm_1862 like domain"/>
    <property type="match status" value="1"/>
</dbReference>
<dbReference type="Pfam" id="PF10105">
    <property type="entry name" value="DUF2344"/>
    <property type="match status" value="1"/>
</dbReference>
<dbReference type="InterPro" id="IPR006638">
    <property type="entry name" value="Elp3/MiaA/NifB-like_rSAM"/>
</dbReference>
<dbReference type="AlphaFoldDB" id="A0A833GZM0"/>
<dbReference type="EMBL" id="WBUI01000018">
    <property type="protein sequence ID" value="KAB2930703.1"/>
    <property type="molecule type" value="Genomic_DNA"/>
</dbReference>
<dbReference type="SMART" id="SM00729">
    <property type="entry name" value="Elp3"/>
    <property type="match status" value="1"/>
</dbReference>
<dbReference type="NCBIfam" id="TIGR03936">
    <property type="entry name" value="sam_1_link_chp"/>
    <property type="match status" value="1"/>
</dbReference>
<evidence type="ECO:0000313" key="2">
    <source>
        <dbReference type="EMBL" id="KAB2930703.1"/>
    </source>
</evidence>
<dbReference type="InterPro" id="IPR023404">
    <property type="entry name" value="rSAM_horseshoe"/>
</dbReference>
<dbReference type="GO" id="GO:0051536">
    <property type="term" value="F:iron-sulfur cluster binding"/>
    <property type="evidence" value="ECO:0007669"/>
    <property type="project" value="InterPro"/>
</dbReference>
<dbReference type="InterPro" id="IPR045784">
    <property type="entry name" value="Radical_SAM_N2"/>
</dbReference>
<dbReference type="PANTHER" id="PTHR42731">
    <property type="entry name" value="SLL1084 PROTEIN"/>
    <property type="match status" value="1"/>
</dbReference>
<evidence type="ECO:0000259" key="1">
    <source>
        <dbReference type="PROSITE" id="PS51918"/>
    </source>
</evidence>
<feature type="domain" description="Radical SAM core" evidence="1">
    <location>
        <begin position="286"/>
        <end position="522"/>
    </location>
</feature>
<dbReference type="SFLD" id="SFLDG01082">
    <property type="entry name" value="B12-binding_domain_containing"/>
    <property type="match status" value="1"/>
</dbReference>
<accession>A0A833GZM0</accession>
<organism evidence="2 3">
    <name type="scientific">Leptonema illini</name>
    <dbReference type="NCBI Taxonomy" id="183"/>
    <lineage>
        <taxon>Bacteria</taxon>
        <taxon>Pseudomonadati</taxon>
        <taxon>Spirochaetota</taxon>
        <taxon>Spirochaetia</taxon>
        <taxon>Leptospirales</taxon>
        <taxon>Leptospiraceae</taxon>
        <taxon>Leptonema</taxon>
    </lineage>
</organism>
<dbReference type="InterPro" id="IPR058240">
    <property type="entry name" value="rSAM_sf"/>
</dbReference>
<dbReference type="Pfam" id="PF19864">
    <property type="entry name" value="Radical_SAM_N2"/>
    <property type="match status" value="1"/>
</dbReference>
<dbReference type="CDD" id="cd01335">
    <property type="entry name" value="Radical_SAM"/>
    <property type="match status" value="1"/>
</dbReference>
<dbReference type="Pfam" id="PF04055">
    <property type="entry name" value="Radical_SAM"/>
    <property type="match status" value="1"/>
</dbReference>
<dbReference type="PANTHER" id="PTHR42731:SF1">
    <property type="entry name" value="RADICAL SAM DOMAIN PROTEIN"/>
    <property type="match status" value="1"/>
</dbReference>
<name>A0A833GZM0_9LEPT</name>
<reference evidence="2 3" key="1">
    <citation type="submission" date="2019-10" db="EMBL/GenBank/DDBJ databases">
        <title>Extracellular Electron Transfer in a Candidatus Methanoperedens spp. Enrichment Culture.</title>
        <authorList>
            <person name="Berger S."/>
            <person name="Rangel Shaw D."/>
            <person name="Berben T."/>
            <person name="In 'T Zandt M."/>
            <person name="Frank J."/>
            <person name="Reimann J."/>
            <person name="Jetten M.S.M."/>
            <person name="Welte C.U."/>
        </authorList>
    </citation>
    <scope>NUCLEOTIDE SEQUENCE [LARGE SCALE GENOMIC DNA]</scope>
    <source>
        <strain evidence="2">SB12</strain>
    </source>
</reference>
<dbReference type="GO" id="GO:0003824">
    <property type="term" value="F:catalytic activity"/>
    <property type="evidence" value="ECO:0007669"/>
    <property type="project" value="InterPro"/>
</dbReference>
<comment type="caution">
    <text evidence="2">The sequence shown here is derived from an EMBL/GenBank/DDBJ whole genome shotgun (WGS) entry which is preliminary data.</text>
</comment>
<dbReference type="SUPFAM" id="SSF102114">
    <property type="entry name" value="Radical SAM enzymes"/>
    <property type="match status" value="1"/>
</dbReference>
<proteinExistence type="predicted"/>
<dbReference type="InterPro" id="IPR018768">
    <property type="entry name" value="DUF2344"/>
</dbReference>
<dbReference type="InterPro" id="IPR007197">
    <property type="entry name" value="rSAM"/>
</dbReference>
<dbReference type="Proteomes" id="UP000460298">
    <property type="component" value="Unassembled WGS sequence"/>
</dbReference>
<evidence type="ECO:0000313" key="3">
    <source>
        <dbReference type="Proteomes" id="UP000460298"/>
    </source>
</evidence>
<gene>
    <name evidence="2" type="ORF">F9K24_15825</name>
</gene>
<protein>
    <submittedName>
        <fullName evidence="2">TIGR03960 family B12-binding radical SAM protein</fullName>
    </submittedName>
</protein>
<dbReference type="SFLD" id="SFLDS00029">
    <property type="entry name" value="Radical_SAM"/>
    <property type="match status" value="1"/>
</dbReference>
<dbReference type="PROSITE" id="PS51918">
    <property type="entry name" value="RADICAL_SAM"/>
    <property type="match status" value="1"/>
</dbReference>